<dbReference type="Gramene" id="MELO3C013210.2.1">
    <property type="protein sequence ID" value="MELO3C013210.2.1"/>
    <property type="gene ID" value="MELO3C013210.2"/>
</dbReference>
<proteinExistence type="predicted"/>
<evidence type="ECO:0000313" key="1">
    <source>
        <dbReference type="EnsemblPlants" id="MELO3C013210.2.1"/>
    </source>
</evidence>
<sequence>MEPPAEREYKFRKTRGAERAEAMWAVSIAIAHTWAVRKAWVGPLGARCGPRLGSEGARVDRIGQLKLPGLAWVPARARVWKIIFGFELMIF</sequence>
<dbReference type="EnsemblPlants" id="MELO3C013210.2.1">
    <property type="protein sequence ID" value="MELO3C013210.2.1"/>
    <property type="gene ID" value="MELO3C013210.2"/>
</dbReference>
<protein>
    <submittedName>
        <fullName evidence="1">Uncharacterized protein</fullName>
    </submittedName>
</protein>
<dbReference type="AlphaFoldDB" id="A0A9I9D5Q3"/>
<reference evidence="1" key="1">
    <citation type="submission" date="2023-03" db="UniProtKB">
        <authorList>
            <consortium name="EnsemblPlants"/>
        </authorList>
    </citation>
    <scope>IDENTIFICATION</scope>
</reference>
<accession>A0A9I9D5Q3</accession>
<name>A0A9I9D5Q3_CUCME</name>
<organism evidence="1">
    <name type="scientific">Cucumis melo</name>
    <name type="common">Muskmelon</name>
    <dbReference type="NCBI Taxonomy" id="3656"/>
    <lineage>
        <taxon>Eukaryota</taxon>
        <taxon>Viridiplantae</taxon>
        <taxon>Streptophyta</taxon>
        <taxon>Embryophyta</taxon>
        <taxon>Tracheophyta</taxon>
        <taxon>Spermatophyta</taxon>
        <taxon>Magnoliopsida</taxon>
        <taxon>eudicotyledons</taxon>
        <taxon>Gunneridae</taxon>
        <taxon>Pentapetalae</taxon>
        <taxon>rosids</taxon>
        <taxon>fabids</taxon>
        <taxon>Cucurbitales</taxon>
        <taxon>Cucurbitaceae</taxon>
        <taxon>Benincaseae</taxon>
        <taxon>Cucumis</taxon>
    </lineage>
</organism>